<comment type="cofactor">
    <cofactor evidence="2">
        <name>K(+)</name>
        <dbReference type="ChEBI" id="CHEBI:29103"/>
    </cofactor>
</comment>
<comment type="subcellular location">
    <subcellularLocation>
        <location evidence="3 16">Cytoplasm</location>
    </subcellularLocation>
</comment>
<accession>A0ABW2DHS1</accession>
<dbReference type="Gene3D" id="3.30.420.40">
    <property type="match status" value="1"/>
</dbReference>
<keyword evidence="9 16" id="KW-0547">Nucleotide-binding</keyword>
<dbReference type="InterPro" id="IPR043129">
    <property type="entry name" value="ATPase_NBD"/>
</dbReference>
<evidence type="ECO:0000256" key="10">
    <source>
        <dbReference type="ARBA" id="ARBA00022777"/>
    </source>
</evidence>
<dbReference type="RefSeq" id="WP_082883077.1">
    <property type="nucleotide sequence ID" value="NZ_JBHSYQ010000003.1"/>
</dbReference>
<dbReference type="GO" id="GO:0004594">
    <property type="term" value="F:pantothenate kinase activity"/>
    <property type="evidence" value="ECO:0007669"/>
    <property type="project" value="UniProtKB-EC"/>
</dbReference>
<evidence type="ECO:0000256" key="2">
    <source>
        <dbReference type="ARBA" id="ARBA00001958"/>
    </source>
</evidence>
<evidence type="ECO:0000256" key="6">
    <source>
        <dbReference type="ARBA" id="ARBA00012102"/>
    </source>
</evidence>
<evidence type="ECO:0000256" key="4">
    <source>
        <dbReference type="ARBA" id="ARBA00005225"/>
    </source>
</evidence>
<evidence type="ECO:0000256" key="15">
    <source>
        <dbReference type="ARBA" id="ARBA00040883"/>
    </source>
</evidence>
<reference evidence="18" key="1">
    <citation type="journal article" date="2019" name="Int. J. Syst. Evol. Microbiol.">
        <title>The Global Catalogue of Microorganisms (GCM) 10K type strain sequencing project: providing services to taxonomists for standard genome sequencing and annotation.</title>
        <authorList>
            <consortium name="The Broad Institute Genomics Platform"/>
            <consortium name="The Broad Institute Genome Sequencing Center for Infectious Disease"/>
            <person name="Wu L."/>
            <person name="Ma J."/>
        </authorList>
    </citation>
    <scope>NUCLEOTIDE SEQUENCE [LARGE SCALE GENOMIC DNA]</scope>
    <source>
        <strain evidence="18">CGMCC 4.7393</strain>
    </source>
</reference>
<keyword evidence="10 16" id="KW-0418">Kinase</keyword>
<gene>
    <name evidence="16" type="primary">coaX</name>
    <name evidence="17" type="ORF">ACFQHR_03125</name>
</gene>
<comment type="similarity">
    <text evidence="14 16">Belongs to the type III pantothenate kinase family.</text>
</comment>
<sequence length="238" mass="25721">MLNLAVDRGNSRIKAGLFKDGHLVREFTCPTLSVLAEELAGVQVQHAIVSSVSAEPTELQQVVPVAGQVVYFNNQTPVPVTNNYGTPHTLGVDRMAAAVGAYQLFENQNCLVIDAGTAITYDVLDENGVFQGGNISLGLDMRYKALHAFTGKLPQLSGNVLPSRPGKSTTDAITGGVLYGAVAEVEGFIRHYERQYKPLTVILCGGDARFFESTVKARIFVIPELVLIGLNRILEYNV</sequence>
<keyword evidence="18" id="KW-1185">Reference proteome</keyword>
<evidence type="ECO:0000256" key="11">
    <source>
        <dbReference type="ARBA" id="ARBA00022840"/>
    </source>
</evidence>
<dbReference type="CDD" id="cd24015">
    <property type="entry name" value="ASKHA_NBD_PanK-III"/>
    <property type="match status" value="1"/>
</dbReference>
<dbReference type="NCBIfam" id="TIGR00671">
    <property type="entry name" value="baf"/>
    <property type="match status" value="1"/>
</dbReference>
<organism evidence="17 18">
    <name type="scientific">Rufibacter roseus</name>
    <dbReference type="NCBI Taxonomy" id="1567108"/>
    <lineage>
        <taxon>Bacteria</taxon>
        <taxon>Pseudomonadati</taxon>
        <taxon>Bacteroidota</taxon>
        <taxon>Cytophagia</taxon>
        <taxon>Cytophagales</taxon>
        <taxon>Hymenobacteraceae</taxon>
        <taxon>Rufibacter</taxon>
    </lineage>
</organism>
<evidence type="ECO:0000256" key="5">
    <source>
        <dbReference type="ARBA" id="ARBA00011738"/>
    </source>
</evidence>
<dbReference type="HAMAP" id="MF_01274">
    <property type="entry name" value="Pantothen_kinase_3"/>
    <property type="match status" value="1"/>
</dbReference>
<comment type="pathway">
    <text evidence="4 16">Cofactor biosynthesis; coenzyme A biosynthesis; CoA from (R)-pantothenate: step 1/5.</text>
</comment>
<comment type="cofactor">
    <cofactor evidence="16">
        <name>NH4(+)</name>
        <dbReference type="ChEBI" id="CHEBI:28938"/>
    </cofactor>
    <cofactor evidence="16">
        <name>K(+)</name>
        <dbReference type="ChEBI" id="CHEBI:29103"/>
    </cofactor>
    <text evidence="16">A monovalent cation. Ammonium or potassium.</text>
</comment>
<dbReference type="Pfam" id="PF03309">
    <property type="entry name" value="Pan_kinase"/>
    <property type="match status" value="1"/>
</dbReference>
<name>A0ABW2DHS1_9BACT</name>
<dbReference type="EMBL" id="JBHSYQ010000003">
    <property type="protein sequence ID" value="MFC6996598.1"/>
    <property type="molecule type" value="Genomic_DNA"/>
</dbReference>
<evidence type="ECO:0000256" key="9">
    <source>
        <dbReference type="ARBA" id="ARBA00022741"/>
    </source>
</evidence>
<keyword evidence="13 16" id="KW-0173">Coenzyme A biosynthesis</keyword>
<evidence type="ECO:0000256" key="14">
    <source>
        <dbReference type="ARBA" id="ARBA00038036"/>
    </source>
</evidence>
<feature type="binding site" evidence="16">
    <location>
        <begin position="91"/>
        <end position="94"/>
    </location>
    <ligand>
        <name>substrate</name>
    </ligand>
</feature>
<comment type="caution">
    <text evidence="17">The sequence shown here is derived from an EMBL/GenBank/DDBJ whole genome shotgun (WGS) entry which is preliminary data.</text>
</comment>
<feature type="binding site" evidence="16">
    <location>
        <position position="117"/>
    </location>
    <ligand>
        <name>ATP</name>
        <dbReference type="ChEBI" id="CHEBI:30616"/>
    </ligand>
</feature>
<keyword evidence="8 16" id="KW-0808">Transferase</keyword>
<dbReference type="SUPFAM" id="SSF53067">
    <property type="entry name" value="Actin-like ATPase domain"/>
    <property type="match status" value="2"/>
</dbReference>
<evidence type="ECO:0000256" key="13">
    <source>
        <dbReference type="ARBA" id="ARBA00022993"/>
    </source>
</evidence>
<dbReference type="PANTHER" id="PTHR34265:SF1">
    <property type="entry name" value="TYPE III PANTOTHENATE KINASE"/>
    <property type="match status" value="1"/>
</dbReference>
<feature type="binding site" evidence="16">
    <location>
        <position position="84"/>
    </location>
    <ligand>
        <name>substrate</name>
    </ligand>
</feature>
<evidence type="ECO:0000313" key="17">
    <source>
        <dbReference type="EMBL" id="MFC6996598.1"/>
    </source>
</evidence>
<dbReference type="InterPro" id="IPR004619">
    <property type="entry name" value="Type_III_PanK"/>
</dbReference>
<comment type="catalytic activity">
    <reaction evidence="1 16">
        <text>(R)-pantothenate + ATP = (R)-4'-phosphopantothenate + ADP + H(+)</text>
        <dbReference type="Rhea" id="RHEA:16373"/>
        <dbReference type="ChEBI" id="CHEBI:10986"/>
        <dbReference type="ChEBI" id="CHEBI:15378"/>
        <dbReference type="ChEBI" id="CHEBI:29032"/>
        <dbReference type="ChEBI" id="CHEBI:30616"/>
        <dbReference type="ChEBI" id="CHEBI:456216"/>
        <dbReference type="EC" id="2.7.1.33"/>
    </reaction>
</comment>
<feature type="active site" description="Proton acceptor" evidence="16">
    <location>
        <position position="93"/>
    </location>
</feature>
<evidence type="ECO:0000256" key="7">
    <source>
        <dbReference type="ARBA" id="ARBA00022490"/>
    </source>
</evidence>
<comment type="subunit">
    <text evidence="5 16">Homodimer.</text>
</comment>
<keyword evidence="11 16" id="KW-0067">ATP-binding</keyword>
<evidence type="ECO:0000256" key="1">
    <source>
        <dbReference type="ARBA" id="ARBA00001206"/>
    </source>
</evidence>
<dbReference type="EC" id="2.7.1.33" evidence="6 16"/>
<keyword evidence="7 16" id="KW-0963">Cytoplasm</keyword>
<proteinExistence type="inferred from homology"/>
<feature type="binding site" evidence="16">
    <location>
        <position position="114"/>
    </location>
    <ligand>
        <name>K(+)</name>
        <dbReference type="ChEBI" id="CHEBI:29103"/>
    </ligand>
</feature>
<feature type="binding site" evidence="16">
    <location>
        <position position="169"/>
    </location>
    <ligand>
        <name>substrate</name>
    </ligand>
</feature>
<keyword evidence="16" id="KW-0479">Metal-binding</keyword>
<evidence type="ECO:0000256" key="16">
    <source>
        <dbReference type="HAMAP-Rule" id="MF_01274"/>
    </source>
</evidence>
<evidence type="ECO:0000256" key="8">
    <source>
        <dbReference type="ARBA" id="ARBA00022679"/>
    </source>
</evidence>
<comment type="function">
    <text evidence="16">Catalyzes the phosphorylation of pantothenate (Pan), the first step in CoA biosynthesis.</text>
</comment>
<protein>
    <recommendedName>
        <fullName evidence="15 16">Type III pantothenate kinase</fullName>
        <ecNumber evidence="6 16">2.7.1.33</ecNumber>
    </recommendedName>
    <alternativeName>
        <fullName evidence="16">PanK-III</fullName>
    </alternativeName>
    <alternativeName>
        <fullName evidence="16">Pantothenic acid kinase</fullName>
    </alternativeName>
</protein>
<evidence type="ECO:0000256" key="12">
    <source>
        <dbReference type="ARBA" id="ARBA00022958"/>
    </source>
</evidence>
<dbReference type="PANTHER" id="PTHR34265">
    <property type="entry name" value="TYPE III PANTOTHENATE KINASE"/>
    <property type="match status" value="1"/>
</dbReference>
<evidence type="ECO:0000256" key="3">
    <source>
        <dbReference type="ARBA" id="ARBA00004496"/>
    </source>
</evidence>
<evidence type="ECO:0000313" key="18">
    <source>
        <dbReference type="Proteomes" id="UP001596405"/>
    </source>
</evidence>
<dbReference type="Proteomes" id="UP001596405">
    <property type="component" value="Unassembled WGS sequence"/>
</dbReference>
<keyword evidence="12 16" id="KW-0630">Potassium</keyword>
<feature type="binding site" evidence="16">
    <location>
        <begin position="7"/>
        <end position="14"/>
    </location>
    <ligand>
        <name>ATP</name>
        <dbReference type="ChEBI" id="CHEBI:30616"/>
    </ligand>
</feature>